<keyword evidence="6 7" id="KW-0472">Membrane</keyword>
<dbReference type="Gene3D" id="1.10.3720.10">
    <property type="entry name" value="MetI-like"/>
    <property type="match status" value="1"/>
</dbReference>
<dbReference type="PANTHER" id="PTHR43386:SF1">
    <property type="entry name" value="D,D-DIPEPTIDE TRANSPORT SYSTEM PERMEASE PROTEIN DDPC-RELATED"/>
    <property type="match status" value="1"/>
</dbReference>
<comment type="subcellular location">
    <subcellularLocation>
        <location evidence="1 7">Cell membrane</location>
        <topology evidence="1 7">Multi-pass membrane protein</topology>
    </subcellularLocation>
</comment>
<keyword evidence="5 7" id="KW-1133">Transmembrane helix</keyword>
<evidence type="ECO:0000313" key="10">
    <source>
        <dbReference type="Proteomes" id="UP000046155"/>
    </source>
</evidence>
<evidence type="ECO:0000256" key="6">
    <source>
        <dbReference type="ARBA" id="ARBA00023136"/>
    </source>
</evidence>
<dbReference type="PROSITE" id="PS50928">
    <property type="entry name" value="ABC_TM1"/>
    <property type="match status" value="1"/>
</dbReference>
<keyword evidence="3" id="KW-1003">Cell membrane</keyword>
<dbReference type="SUPFAM" id="SSF161098">
    <property type="entry name" value="MetI-like"/>
    <property type="match status" value="1"/>
</dbReference>
<feature type="transmembrane region" description="Helical" evidence="7">
    <location>
        <begin position="195"/>
        <end position="216"/>
    </location>
</feature>
<dbReference type="PANTHER" id="PTHR43386">
    <property type="entry name" value="OLIGOPEPTIDE TRANSPORT SYSTEM PERMEASE PROTEIN APPC"/>
    <property type="match status" value="1"/>
</dbReference>
<dbReference type="EMBL" id="CDRZ01000113">
    <property type="protein sequence ID" value="CEO88522.1"/>
    <property type="molecule type" value="Genomic_DNA"/>
</dbReference>
<dbReference type="OrthoDB" id="9797852at2"/>
<dbReference type="AlphaFoldDB" id="A0A0B7MLH6"/>
<dbReference type="GO" id="GO:0055085">
    <property type="term" value="P:transmembrane transport"/>
    <property type="evidence" value="ECO:0007669"/>
    <property type="project" value="InterPro"/>
</dbReference>
<dbReference type="GO" id="GO:0005886">
    <property type="term" value="C:plasma membrane"/>
    <property type="evidence" value="ECO:0007669"/>
    <property type="project" value="UniProtKB-SubCell"/>
</dbReference>
<sequence>MSRFLPKNKFVRFGMGILIICAVLAIFAPQIAPYDPYAFGTPYLRPCKAHWLGTNDIGQDILSELIYGTRVSLIIGIICSIVVTVIGTSLGMLAGYYRGLTDRVITSLTHVAMCIPSLPLAIILAAYLNASIINLIIAISITAWTGTLRIVRSRVFQMRELPFIKIEQALGVRGWLILFKHILPNVLDIVLMRSALSVAGAMLTEAGLSFLGLGVYKQKSWGGILHYAFFRNGVVNGYWWWILPPIIMISLTVLGFVLVGYYGGTTRAYASSMSTAGGQSSA</sequence>
<dbReference type="CDD" id="cd06261">
    <property type="entry name" value="TM_PBP2"/>
    <property type="match status" value="1"/>
</dbReference>
<dbReference type="RefSeq" id="WP_044664662.1">
    <property type="nucleotide sequence ID" value="NZ_CDRZ01000113.1"/>
</dbReference>
<evidence type="ECO:0000256" key="4">
    <source>
        <dbReference type="ARBA" id="ARBA00022692"/>
    </source>
</evidence>
<keyword evidence="2 7" id="KW-0813">Transport</keyword>
<dbReference type="Proteomes" id="UP000046155">
    <property type="component" value="Unassembled WGS sequence"/>
</dbReference>
<proteinExistence type="inferred from homology"/>
<feature type="transmembrane region" description="Helical" evidence="7">
    <location>
        <begin position="104"/>
        <end position="126"/>
    </location>
</feature>
<keyword evidence="4 7" id="KW-0812">Transmembrane</keyword>
<evidence type="ECO:0000256" key="1">
    <source>
        <dbReference type="ARBA" id="ARBA00004651"/>
    </source>
</evidence>
<feature type="domain" description="ABC transmembrane type-1" evidence="8">
    <location>
        <begin position="69"/>
        <end position="260"/>
    </location>
</feature>
<evidence type="ECO:0000256" key="7">
    <source>
        <dbReference type="RuleBase" id="RU363032"/>
    </source>
</evidence>
<protein>
    <recommendedName>
        <fullName evidence="8">ABC transmembrane type-1 domain-containing protein</fullName>
    </recommendedName>
</protein>
<evidence type="ECO:0000256" key="2">
    <source>
        <dbReference type="ARBA" id="ARBA00022448"/>
    </source>
</evidence>
<dbReference type="InterPro" id="IPR050366">
    <property type="entry name" value="BP-dependent_transpt_permease"/>
</dbReference>
<evidence type="ECO:0000256" key="3">
    <source>
        <dbReference type="ARBA" id="ARBA00022475"/>
    </source>
</evidence>
<dbReference type="Pfam" id="PF12911">
    <property type="entry name" value="OppC_N"/>
    <property type="match status" value="1"/>
</dbReference>
<keyword evidence="10" id="KW-1185">Reference proteome</keyword>
<dbReference type="InterPro" id="IPR035906">
    <property type="entry name" value="MetI-like_sf"/>
</dbReference>
<evidence type="ECO:0000256" key="5">
    <source>
        <dbReference type="ARBA" id="ARBA00022989"/>
    </source>
</evidence>
<gene>
    <name evidence="9" type="ORF">SSCH_200013</name>
</gene>
<accession>A0A0B7MLH6</accession>
<feature type="transmembrane region" description="Helical" evidence="7">
    <location>
        <begin position="132"/>
        <end position="151"/>
    </location>
</feature>
<feature type="transmembrane region" description="Helical" evidence="7">
    <location>
        <begin position="237"/>
        <end position="263"/>
    </location>
</feature>
<dbReference type="InterPro" id="IPR000515">
    <property type="entry name" value="MetI-like"/>
</dbReference>
<name>A0A0B7MLH6_9FIRM</name>
<organism evidence="9 10">
    <name type="scientific">Syntrophaceticus schinkii</name>
    <dbReference type="NCBI Taxonomy" id="499207"/>
    <lineage>
        <taxon>Bacteria</taxon>
        <taxon>Bacillati</taxon>
        <taxon>Bacillota</taxon>
        <taxon>Clostridia</taxon>
        <taxon>Thermoanaerobacterales</taxon>
        <taxon>Thermoanaerobacterales Family III. Incertae Sedis</taxon>
        <taxon>Syntrophaceticus</taxon>
    </lineage>
</organism>
<reference evidence="10" key="1">
    <citation type="submission" date="2015-01" db="EMBL/GenBank/DDBJ databases">
        <authorList>
            <person name="Manzoor Shahid"/>
            <person name="Zubair Saima"/>
        </authorList>
    </citation>
    <scope>NUCLEOTIDE SEQUENCE [LARGE SCALE GENOMIC DNA]</scope>
    <source>
        <strain evidence="10">Sp3</strain>
    </source>
</reference>
<feature type="transmembrane region" description="Helical" evidence="7">
    <location>
        <begin position="73"/>
        <end position="97"/>
    </location>
</feature>
<feature type="transmembrane region" description="Helical" evidence="7">
    <location>
        <begin position="12"/>
        <end position="32"/>
    </location>
</feature>
<dbReference type="Pfam" id="PF00528">
    <property type="entry name" value="BPD_transp_1"/>
    <property type="match status" value="1"/>
</dbReference>
<comment type="similarity">
    <text evidence="7">Belongs to the binding-protein-dependent transport system permease family.</text>
</comment>
<dbReference type="InterPro" id="IPR025966">
    <property type="entry name" value="OppC_N"/>
</dbReference>
<evidence type="ECO:0000313" key="9">
    <source>
        <dbReference type="EMBL" id="CEO88522.1"/>
    </source>
</evidence>
<evidence type="ECO:0000259" key="8">
    <source>
        <dbReference type="PROSITE" id="PS50928"/>
    </source>
</evidence>